<organism evidence="6 7">
    <name type="scientific">Tangfeifania diversioriginum</name>
    <dbReference type="NCBI Taxonomy" id="1168035"/>
    <lineage>
        <taxon>Bacteria</taxon>
        <taxon>Pseudomonadati</taxon>
        <taxon>Bacteroidota</taxon>
        <taxon>Bacteroidia</taxon>
        <taxon>Marinilabiliales</taxon>
        <taxon>Prolixibacteraceae</taxon>
        <taxon>Tangfeifania</taxon>
    </lineage>
</organism>
<dbReference type="InterPro" id="IPR000531">
    <property type="entry name" value="Beta-barrel_TonB"/>
</dbReference>
<keyword evidence="3" id="KW-0732">Signal</keyword>
<comment type="subcellular location">
    <subcellularLocation>
        <location evidence="1">Cell outer membrane</location>
        <topology evidence="1">Multi-pass membrane protein</topology>
    </subcellularLocation>
</comment>
<sequence length="1087" mass="122550">MKIIYKFKKNPKKANSLTIAMLFLALFLPLYSMAQEIEVKGKVSSASDGAALPGVSIVVKGTSHGTVTNVDGEYVLSAPSDGTLVYSFIGMQEQEIPVNGRTEINVSLEQELTDIGEVVVVGYGTQKKVNLSGAVDAIDSKELESRPIVNIAQGLQGVAPNLNIDFVSGEPGQAARINIRGMTSINGGEPLILIDGVPADAWELNRLTPEDVADISVLKDASSAAIYGARAAFGVVLITTKSGTEEGVNISYNNNLSWSKPTILPDKTSDPYIYLRLQDLSTDNTPWNNFNPTDETYAWAKDRSENPEGTEGVRVNPRDETSWEYMGNRDWTPYFLSDYTFSQKHNIQMDGKTEKVRFYLSGAFDNENGALAIAEDLFNRYSLRSKVDYDPFKWLTIGNNTLFTMTERNEPSYLDIWDLYNIAPTAWDKNPDGSWANSEVGTEAAQLTEGGDVDNRYNSTQSTFTAEARFFEGTLKINSDYTIRKGNSNYGWFYSKYNIGYGPEDIREEGTNEAYRSATFDTYNVFNIYSTFNKEFGDHNVTALLGFNQENNRSEWFEARRDNVISGSLPTIALATGEDYVDESITHWAIRGAFYRLNYILKERYIVEFNGRYDGSSRFPKETRFGFFPSASLAWKVDRESFMEPLKPVISTLKFRGSYGTLGNQLVYDENGDPVYYGYIPTMNPSEANYIVGGELPQRVSSPQLVSDNYTWETVQTTNFGIDLGMFDDRISATFDIYQRNTTGMLTQGKDLPDVLGAAEPNENAADLQTNGWELTLSYKNSFNLAGELFNFNTRFILSDSRAWITDFDNPNKNLSQYYIGREFGELWGLESDGFFETEEEIQALDETQLIPWGALSIVPGWPKYIDQDGNGIIEKGYTVDDPKDAVIIGNTSPRFRFGLNLNFDWNGFDVRTFVQGIGKKDYYPRHYLYWGFYQQPYEGGYSHLFDFYRPADDSEVDMAKHSQAYIDAGLAHQNLDAKYPIFQSWLADRNLGEGLNDSKGMATPQTRYLLSAAYIRIKNITVGYTLPRELTQKWNMSRVRFFVSGENIAEWSEVADYFDPEAVTDDGHGAAYPFQRRYSFGVNIDF</sequence>
<evidence type="ECO:0000313" key="7">
    <source>
        <dbReference type="Proteomes" id="UP000184050"/>
    </source>
</evidence>
<evidence type="ECO:0000256" key="3">
    <source>
        <dbReference type="SAM" id="SignalP"/>
    </source>
</evidence>
<dbReference type="EMBL" id="FQZE01000002">
    <property type="protein sequence ID" value="SHI42123.1"/>
    <property type="molecule type" value="Genomic_DNA"/>
</dbReference>
<keyword evidence="2" id="KW-0798">TonB box</keyword>
<keyword evidence="1" id="KW-0998">Cell outer membrane</keyword>
<keyword evidence="1 2" id="KW-0472">Membrane</keyword>
<protein>
    <submittedName>
        <fullName evidence="6">TonB-linked outer membrane protein, SusC/RagA family</fullName>
    </submittedName>
</protein>
<keyword evidence="1" id="KW-0812">Transmembrane</keyword>
<proteinExistence type="inferred from homology"/>
<dbReference type="Gene3D" id="2.170.130.10">
    <property type="entry name" value="TonB-dependent receptor, plug domain"/>
    <property type="match status" value="1"/>
</dbReference>
<evidence type="ECO:0000259" key="5">
    <source>
        <dbReference type="Pfam" id="PF07715"/>
    </source>
</evidence>
<feature type="domain" description="TonB-dependent receptor plug" evidence="5">
    <location>
        <begin position="128"/>
        <end position="235"/>
    </location>
</feature>
<evidence type="ECO:0000313" key="6">
    <source>
        <dbReference type="EMBL" id="SHI42123.1"/>
    </source>
</evidence>
<accession>A0A1M6B0X7</accession>
<dbReference type="SUPFAM" id="SSF56935">
    <property type="entry name" value="Porins"/>
    <property type="match status" value="1"/>
</dbReference>
<dbReference type="AlphaFoldDB" id="A0A1M6B0X7"/>
<dbReference type="Pfam" id="PF07715">
    <property type="entry name" value="Plug"/>
    <property type="match status" value="1"/>
</dbReference>
<dbReference type="InterPro" id="IPR008969">
    <property type="entry name" value="CarboxyPept-like_regulatory"/>
</dbReference>
<dbReference type="InterPro" id="IPR039426">
    <property type="entry name" value="TonB-dep_rcpt-like"/>
</dbReference>
<reference evidence="6 7" key="1">
    <citation type="submission" date="2016-11" db="EMBL/GenBank/DDBJ databases">
        <authorList>
            <person name="Jaros S."/>
            <person name="Januszkiewicz K."/>
            <person name="Wedrychowicz H."/>
        </authorList>
    </citation>
    <scope>NUCLEOTIDE SEQUENCE [LARGE SCALE GENOMIC DNA]</scope>
    <source>
        <strain evidence="6 7">DSM 27063</strain>
    </source>
</reference>
<feature type="signal peptide" evidence="3">
    <location>
        <begin position="1"/>
        <end position="34"/>
    </location>
</feature>
<evidence type="ECO:0000256" key="1">
    <source>
        <dbReference type="PROSITE-ProRule" id="PRU01360"/>
    </source>
</evidence>
<feature type="chain" id="PRO_5013110465" evidence="3">
    <location>
        <begin position="35"/>
        <end position="1087"/>
    </location>
</feature>
<dbReference type="SUPFAM" id="SSF49464">
    <property type="entry name" value="Carboxypeptidase regulatory domain-like"/>
    <property type="match status" value="1"/>
</dbReference>
<evidence type="ECO:0000259" key="4">
    <source>
        <dbReference type="Pfam" id="PF00593"/>
    </source>
</evidence>
<keyword evidence="7" id="KW-1185">Reference proteome</keyword>
<name>A0A1M6B0X7_9BACT</name>
<dbReference type="GO" id="GO:0009279">
    <property type="term" value="C:cell outer membrane"/>
    <property type="evidence" value="ECO:0007669"/>
    <property type="project" value="UniProtKB-SubCell"/>
</dbReference>
<dbReference type="STRING" id="1168035.SAMN05444280_10243"/>
<dbReference type="Pfam" id="PF13715">
    <property type="entry name" value="CarbopepD_reg_2"/>
    <property type="match status" value="1"/>
</dbReference>
<comment type="similarity">
    <text evidence="1 2">Belongs to the TonB-dependent receptor family.</text>
</comment>
<dbReference type="InterPro" id="IPR037066">
    <property type="entry name" value="Plug_dom_sf"/>
</dbReference>
<dbReference type="InterPro" id="IPR023996">
    <property type="entry name" value="TonB-dep_OMP_SusC/RagA"/>
</dbReference>
<keyword evidence="1" id="KW-0813">Transport</keyword>
<dbReference type="NCBIfam" id="TIGR04056">
    <property type="entry name" value="OMP_RagA_SusC"/>
    <property type="match status" value="1"/>
</dbReference>
<dbReference type="RefSeq" id="WP_083578038.1">
    <property type="nucleotide sequence ID" value="NZ_FQZE01000002.1"/>
</dbReference>
<dbReference type="PROSITE" id="PS52016">
    <property type="entry name" value="TONB_DEPENDENT_REC_3"/>
    <property type="match status" value="1"/>
</dbReference>
<dbReference type="InterPro" id="IPR012910">
    <property type="entry name" value="Plug_dom"/>
</dbReference>
<dbReference type="Pfam" id="PF00593">
    <property type="entry name" value="TonB_dep_Rec_b-barrel"/>
    <property type="match status" value="1"/>
</dbReference>
<feature type="domain" description="TonB-dependent receptor-like beta-barrel" evidence="4">
    <location>
        <begin position="425"/>
        <end position="907"/>
    </location>
</feature>
<dbReference type="NCBIfam" id="TIGR04057">
    <property type="entry name" value="SusC_RagA_signa"/>
    <property type="match status" value="1"/>
</dbReference>
<dbReference type="Proteomes" id="UP000184050">
    <property type="component" value="Unassembled WGS sequence"/>
</dbReference>
<keyword evidence="1" id="KW-1134">Transmembrane beta strand</keyword>
<gene>
    <name evidence="6" type="ORF">SAMN05444280_10243</name>
</gene>
<dbReference type="InterPro" id="IPR023997">
    <property type="entry name" value="TonB-dep_OMP_SusC/RagA_CS"/>
</dbReference>
<evidence type="ECO:0000256" key="2">
    <source>
        <dbReference type="RuleBase" id="RU003357"/>
    </source>
</evidence>
<dbReference type="Gene3D" id="2.60.40.1120">
    <property type="entry name" value="Carboxypeptidase-like, regulatory domain"/>
    <property type="match status" value="1"/>
</dbReference>